<reference evidence="2 3" key="1">
    <citation type="submission" date="2022-05" db="EMBL/GenBank/DDBJ databases">
        <authorList>
            <consortium name="Genoscope - CEA"/>
            <person name="William W."/>
        </authorList>
    </citation>
    <scope>NUCLEOTIDE SEQUENCE [LARGE SCALE GENOMIC DNA]</scope>
</reference>
<dbReference type="EMBL" id="CALNXK010000036">
    <property type="protein sequence ID" value="CAH3121560.1"/>
    <property type="molecule type" value="Genomic_DNA"/>
</dbReference>
<comment type="caution">
    <text evidence="2">The sequence shown here is derived from an EMBL/GenBank/DDBJ whole genome shotgun (WGS) entry which is preliminary data.</text>
</comment>
<evidence type="ECO:0000313" key="2">
    <source>
        <dbReference type="EMBL" id="CAH3121560.1"/>
    </source>
</evidence>
<gene>
    <name evidence="2" type="ORF">PLOB_00028817</name>
</gene>
<feature type="region of interest" description="Disordered" evidence="1">
    <location>
        <begin position="238"/>
        <end position="373"/>
    </location>
</feature>
<evidence type="ECO:0000313" key="3">
    <source>
        <dbReference type="Proteomes" id="UP001159405"/>
    </source>
</evidence>
<name>A0ABN8NTB1_9CNID</name>
<feature type="compositionally biased region" description="Low complexity" evidence="1">
    <location>
        <begin position="46"/>
        <end position="60"/>
    </location>
</feature>
<evidence type="ECO:0000256" key="1">
    <source>
        <dbReference type="SAM" id="MobiDB-lite"/>
    </source>
</evidence>
<feature type="compositionally biased region" description="Basic and acidic residues" evidence="1">
    <location>
        <begin position="244"/>
        <end position="373"/>
    </location>
</feature>
<feature type="non-terminal residue" evidence="2">
    <location>
        <position position="373"/>
    </location>
</feature>
<feature type="region of interest" description="Disordered" evidence="1">
    <location>
        <begin position="39"/>
        <end position="72"/>
    </location>
</feature>
<protein>
    <submittedName>
        <fullName evidence="2">Uncharacterized protein</fullName>
    </submittedName>
</protein>
<sequence length="373" mass="41176">MANHEQKVICEFLALLKTNPNALSSVLQTTQLQAAITSNEQTDALTSSSTSSRSTSSSPTSDEKSAQNTGAVDIVSTGTTAYSAEDLLAKRGAKGKGSKAQQTFRMNKYKDEACQRPVVVAEENSTPVNTTLIQVEQALKVDGPAGHEVEEDDQDTGFSFTSSEELFVMDGARKIARATFLRTSKADSDFKKLVMQSNFLKSDDKVELTGPNTEKYLCEIQVGQKFYWPENQLLKHVAKSKQSKPKEPEKTATQSKPKEPEKKATQSKPKEPEKTAKQSKPKEPEKMATQSKPKELEKTAKQSNKPKEPEKTAKQSKPKEPEKTAKQSKPKEPEKMATQSKPKELEKTATQSKPKEPEKKATQSKPKEPEKTA</sequence>
<accession>A0ABN8NTB1</accession>
<organism evidence="2 3">
    <name type="scientific">Porites lobata</name>
    <dbReference type="NCBI Taxonomy" id="104759"/>
    <lineage>
        <taxon>Eukaryota</taxon>
        <taxon>Metazoa</taxon>
        <taxon>Cnidaria</taxon>
        <taxon>Anthozoa</taxon>
        <taxon>Hexacorallia</taxon>
        <taxon>Scleractinia</taxon>
        <taxon>Fungiina</taxon>
        <taxon>Poritidae</taxon>
        <taxon>Porites</taxon>
    </lineage>
</organism>
<dbReference type="Proteomes" id="UP001159405">
    <property type="component" value="Unassembled WGS sequence"/>
</dbReference>
<keyword evidence="3" id="KW-1185">Reference proteome</keyword>
<proteinExistence type="predicted"/>